<protein>
    <submittedName>
        <fullName evidence="1">Uncharacterized protein</fullName>
    </submittedName>
</protein>
<accession>A0A0A2M062</accession>
<proteinExistence type="predicted"/>
<reference evidence="1 2" key="1">
    <citation type="submission" date="2013-09" db="EMBL/GenBank/DDBJ databases">
        <authorList>
            <person name="Zeng Z."/>
            <person name="Chen C."/>
        </authorList>
    </citation>
    <scope>NUCLEOTIDE SEQUENCE [LARGE SCALE GENOMIC DNA]</scope>
    <source>
        <strain evidence="1 2">WB 3.3-2</strain>
    </source>
</reference>
<gene>
    <name evidence="1" type="ORF">Q765_18425</name>
</gene>
<name>A0A0A2M062_9FLAO</name>
<dbReference type="OrthoDB" id="1364518at2"/>
<dbReference type="eggNOG" id="ENOG5032KBY">
    <property type="taxonomic scope" value="Bacteria"/>
</dbReference>
<comment type="caution">
    <text evidence="1">The sequence shown here is derived from an EMBL/GenBank/DDBJ whole genome shotgun (WGS) entry which is preliminary data.</text>
</comment>
<dbReference type="AlphaFoldDB" id="A0A0A2M062"/>
<evidence type="ECO:0000313" key="1">
    <source>
        <dbReference type="EMBL" id="KGO84991.1"/>
    </source>
</evidence>
<keyword evidence="2" id="KW-1185">Reference proteome</keyword>
<dbReference type="Proteomes" id="UP000030152">
    <property type="component" value="Unassembled WGS sequence"/>
</dbReference>
<sequence>MSEFVVVAHGISIASLRDYLLAKKIDKGDSLILNPADYETILEEIRNSDEGIDIPLNIFGVLLIKDTTDTVPAGKLQIVETDKL</sequence>
<organism evidence="1 2">
    <name type="scientific">Flavobacterium rivuli WB 3.3-2 = DSM 21788</name>
    <dbReference type="NCBI Taxonomy" id="1121895"/>
    <lineage>
        <taxon>Bacteria</taxon>
        <taxon>Pseudomonadati</taxon>
        <taxon>Bacteroidota</taxon>
        <taxon>Flavobacteriia</taxon>
        <taxon>Flavobacteriales</taxon>
        <taxon>Flavobacteriaceae</taxon>
        <taxon>Flavobacterium</taxon>
    </lineage>
</organism>
<evidence type="ECO:0000313" key="2">
    <source>
        <dbReference type="Proteomes" id="UP000030152"/>
    </source>
</evidence>
<dbReference type="RefSeq" id="WP_020212870.1">
    <property type="nucleotide sequence ID" value="NZ_JRLX01000029.1"/>
</dbReference>
<dbReference type="EMBL" id="JRLX01000029">
    <property type="protein sequence ID" value="KGO84991.1"/>
    <property type="molecule type" value="Genomic_DNA"/>
</dbReference>